<comment type="cofactor">
    <cofactor evidence="1">
        <name>heme</name>
        <dbReference type="ChEBI" id="CHEBI:30413"/>
    </cofactor>
</comment>
<comment type="similarity">
    <text evidence="2 8">Belongs to the cytochrome P450 family.</text>
</comment>
<dbReference type="PRINTS" id="PR00385">
    <property type="entry name" value="P450"/>
</dbReference>
<comment type="caution">
    <text evidence="10">The sequence shown here is derived from an EMBL/GenBank/DDBJ whole genome shotgun (WGS) entry which is preliminary data.</text>
</comment>
<keyword evidence="7 8" id="KW-0503">Monooxygenase</keyword>
<dbReference type="InterPro" id="IPR001128">
    <property type="entry name" value="Cyt_P450"/>
</dbReference>
<evidence type="ECO:0000256" key="9">
    <source>
        <dbReference type="SAM" id="Phobius"/>
    </source>
</evidence>
<protein>
    <submittedName>
        <fullName evidence="10">Cytochrome p450</fullName>
    </submittedName>
</protein>
<evidence type="ECO:0000256" key="8">
    <source>
        <dbReference type="RuleBase" id="RU000461"/>
    </source>
</evidence>
<evidence type="ECO:0000256" key="4">
    <source>
        <dbReference type="ARBA" id="ARBA00022723"/>
    </source>
</evidence>
<dbReference type="InterPro" id="IPR050121">
    <property type="entry name" value="Cytochrome_P450_monoxygenase"/>
</dbReference>
<keyword evidence="3 8" id="KW-0349">Heme</keyword>
<dbReference type="Pfam" id="PF00067">
    <property type="entry name" value="p450"/>
    <property type="match status" value="1"/>
</dbReference>
<evidence type="ECO:0000313" key="10">
    <source>
        <dbReference type="EMBL" id="KAL3420413.1"/>
    </source>
</evidence>
<dbReference type="EMBL" id="JBFCZG010000007">
    <property type="protein sequence ID" value="KAL3420413.1"/>
    <property type="molecule type" value="Genomic_DNA"/>
</dbReference>
<evidence type="ECO:0000256" key="5">
    <source>
        <dbReference type="ARBA" id="ARBA00023002"/>
    </source>
</evidence>
<feature type="transmembrane region" description="Helical" evidence="9">
    <location>
        <begin position="12"/>
        <end position="35"/>
    </location>
</feature>
<sequence>MGFFALGGNGTLGLVTITIIISFIYVASIIFYRLFLHDLRSFPGPVCNRISNIPRAYHVLNGNLPFHVRDLHIKYGPVVRISPNELAFSDPQAWKDIYGHRSPGQEQFQKYMRFYSPFSREAQSILAAPPDEHSFIRRQLSPGFSDRSMRGQEPIIGSYVNLLIERLRSRAEDGTKALNMREWMVWTTFDIIGDLGFGSSFECLESGNYHPWVKLITHTIKQNGRMQALGLLGLNPIIGWLITKGFFTKQKQHMNMVKEKLLQRMDLGAERPDLIGGLISKNNKVQLPFEKLEMNAKTIIVAGSETTATLLTGAMFLLTTHPKVLEKLTQEVRSTFSKDDEISLLSVGKLNYMFACINESFRRYPPVGTGLPRQVPKGGGEVAGHVIPGGTVIAIWQWAINHDPRNFKNPMEFHPERFLGDPAFEGDKLEAVQPFSVGPRNCIGKNLAYAEMRLILAKIIFNFDMKIADHSRNWLENQKIYALWDKPALDVYLTPVY</sequence>
<dbReference type="InterPro" id="IPR036396">
    <property type="entry name" value="Cyt_P450_sf"/>
</dbReference>
<dbReference type="InterPro" id="IPR002401">
    <property type="entry name" value="Cyt_P450_E_grp-I"/>
</dbReference>
<dbReference type="InterPro" id="IPR017972">
    <property type="entry name" value="Cyt_P450_CS"/>
</dbReference>
<proteinExistence type="inferred from homology"/>
<dbReference type="CDD" id="cd11058">
    <property type="entry name" value="CYP60B-like"/>
    <property type="match status" value="1"/>
</dbReference>
<evidence type="ECO:0000256" key="7">
    <source>
        <dbReference type="ARBA" id="ARBA00023033"/>
    </source>
</evidence>
<keyword evidence="4 8" id="KW-0479">Metal-binding</keyword>
<keyword evidence="9" id="KW-0472">Membrane</keyword>
<name>A0ABR4PAV2_9HELO</name>
<dbReference type="PANTHER" id="PTHR24305">
    <property type="entry name" value="CYTOCHROME P450"/>
    <property type="match status" value="1"/>
</dbReference>
<evidence type="ECO:0000256" key="3">
    <source>
        <dbReference type="ARBA" id="ARBA00022617"/>
    </source>
</evidence>
<feature type="transmembrane region" description="Helical" evidence="9">
    <location>
        <begin position="228"/>
        <end position="247"/>
    </location>
</feature>
<evidence type="ECO:0000256" key="1">
    <source>
        <dbReference type="ARBA" id="ARBA00001971"/>
    </source>
</evidence>
<organism evidence="10 11">
    <name type="scientific">Phlyctema vagabunda</name>
    <dbReference type="NCBI Taxonomy" id="108571"/>
    <lineage>
        <taxon>Eukaryota</taxon>
        <taxon>Fungi</taxon>
        <taxon>Dikarya</taxon>
        <taxon>Ascomycota</taxon>
        <taxon>Pezizomycotina</taxon>
        <taxon>Leotiomycetes</taxon>
        <taxon>Helotiales</taxon>
        <taxon>Dermateaceae</taxon>
        <taxon>Phlyctema</taxon>
    </lineage>
</organism>
<keyword evidence="5 8" id="KW-0560">Oxidoreductase</keyword>
<evidence type="ECO:0000313" key="11">
    <source>
        <dbReference type="Proteomes" id="UP001629113"/>
    </source>
</evidence>
<dbReference type="PRINTS" id="PR00463">
    <property type="entry name" value="EP450I"/>
</dbReference>
<keyword evidence="9" id="KW-0812">Transmembrane</keyword>
<keyword evidence="11" id="KW-1185">Reference proteome</keyword>
<dbReference type="Gene3D" id="1.10.630.10">
    <property type="entry name" value="Cytochrome P450"/>
    <property type="match status" value="1"/>
</dbReference>
<reference evidence="10 11" key="1">
    <citation type="submission" date="2024-06" db="EMBL/GenBank/DDBJ databases">
        <title>Complete genome of Phlyctema vagabunda strain 19-DSS-EL-015.</title>
        <authorList>
            <person name="Fiorenzani C."/>
        </authorList>
    </citation>
    <scope>NUCLEOTIDE SEQUENCE [LARGE SCALE GENOMIC DNA]</scope>
    <source>
        <strain evidence="10 11">19-DSS-EL-015</strain>
    </source>
</reference>
<gene>
    <name evidence="10" type="ORF">PVAG01_08912</name>
</gene>
<dbReference type="SUPFAM" id="SSF48264">
    <property type="entry name" value="Cytochrome P450"/>
    <property type="match status" value="1"/>
</dbReference>
<keyword evidence="6 8" id="KW-0408">Iron</keyword>
<dbReference type="PROSITE" id="PS00086">
    <property type="entry name" value="CYTOCHROME_P450"/>
    <property type="match status" value="1"/>
</dbReference>
<evidence type="ECO:0000256" key="6">
    <source>
        <dbReference type="ARBA" id="ARBA00023004"/>
    </source>
</evidence>
<accession>A0ABR4PAV2</accession>
<evidence type="ECO:0000256" key="2">
    <source>
        <dbReference type="ARBA" id="ARBA00010617"/>
    </source>
</evidence>
<dbReference type="Proteomes" id="UP001629113">
    <property type="component" value="Unassembled WGS sequence"/>
</dbReference>
<dbReference type="PANTHER" id="PTHR24305:SF230">
    <property type="entry name" value="P450, PUTATIVE (EUROFUNG)-RELATED"/>
    <property type="match status" value="1"/>
</dbReference>
<keyword evidence="9" id="KW-1133">Transmembrane helix</keyword>